<evidence type="ECO:0000259" key="4">
    <source>
        <dbReference type="Pfam" id="PF01301"/>
    </source>
</evidence>
<evidence type="ECO:0000256" key="2">
    <source>
        <dbReference type="ARBA" id="ARBA00009809"/>
    </source>
</evidence>
<gene>
    <name evidence="5" type="ORF">HanXRQr2_Chr11g0494941</name>
</gene>
<feature type="domain" description="Glycoside hydrolase 35 catalytic" evidence="4">
    <location>
        <begin position="1"/>
        <end position="43"/>
    </location>
</feature>
<sequence>MHMHLRIGPFVYVEWNFGGLPVWLKYVPEISFKTDNELFKEQVLLLVLLEGLLELILGMKLSIC</sequence>
<dbReference type="EMBL" id="MNCJ02000326">
    <property type="protein sequence ID" value="KAF5782359.1"/>
    <property type="molecule type" value="Genomic_DNA"/>
</dbReference>
<dbReference type="Gene3D" id="3.20.20.80">
    <property type="entry name" value="Glycosidases"/>
    <property type="match status" value="1"/>
</dbReference>
<dbReference type="Gramene" id="mRNA:HanXRQr2_Chr11g0494941">
    <property type="protein sequence ID" value="mRNA:HanXRQr2_Chr11g0494941"/>
    <property type="gene ID" value="HanXRQr2_Chr11g0494941"/>
</dbReference>
<dbReference type="InterPro" id="IPR001944">
    <property type="entry name" value="Glycoside_Hdrlase_35"/>
</dbReference>
<dbReference type="GO" id="GO:0005975">
    <property type="term" value="P:carbohydrate metabolic process"/>
    <property type="evidence" value="ECO:0007669"/>
    <property type="project" value="InterPro"/>
</dbReference>
<proteinExistence type="inferred from homology"/>
<comment type="catalytic activity">
    <reaction evidence="1">
        <text>Hydrolysis of terminal non-reducing beta-D-galactose residues in beta-D-galactosides.</text>
        <dbReference type="EC" id="3.2.1.23"/>
    </reaction>
</comment>
<dbReference type="InterPro" id="IPR017853">
    <property type="entry name" value="GH"/>
</dbReference>
<name>A0A9K3N0B0_HELAN</name>
<dbReference type="SUPFAM" id="SSF51445">
    <property type="entry name" value="(Trans)glycosidases"/>
    <property type="match status" value="1"/>
</dbReference>
<organism evidence="5 6">
    <name type="scientific">Helianthus annuus</name>
    <name type="common">Common sunflower</name>
    <dbReference type="NCBI Taxonomy" id="4232"/>
    <lineage>
        <taxon>Eukaryota</taxon>
        <taxon>Viridiplantae</taxon>
        <taxon>Streptophyta</taxon>
        <taxon>Embryophyta</taxon>
        <taxon>Tracheophyta</taxon>
        <taxon>Spermatophyta</taxon>
        <taxon>Magnoliopsida</taxon>
        <taxon>eudicotyledons</taxon>
        <taxon>Gunneridae</taxon>
        <taxon>Pentapetalae</taxon>
        <taxon>asterids</taxon>
        <taxon>campanulids</taxon>
        <taxon>Asterales</taxon>
        <taxon>Asteraceae</taxon>
        <taxon>Asteroideae</taxon>
        <taxon>Heliantheae alliance</taxon>
        <taxon>Heliantheae</taxon>
        <taxon>Helianthus</taxon>
    </lineage>
</organism>
<dbReference type="AlphaFoldDB" id="A0A9K3N0B0"/>
<comment type="similarity">
    <text evidence="2">Belongs to the glycosyl hydrolase 35 family.</text>
</comment>
<keyword evidence="5" id="KW-0378">Hydrolase</keyword>
<evidence type="ECO:0000256" key="3">
    <source>
        <dbReference type="ARBA" id="ARBA00012756"/>
    </source>
</evidence>
<reference evidence="5" key="1">
    <citation type="journal article" date="2017" name="Nature">
        <title>The sunflower genome provides insights into oil metabolism, flowering and Asterid evolution.</title>
        <authorList>
            <person name="Badouin H."/>
            <person name="Gouzy J."/>
            <person name="Grassa C.J."/>
            <person name="Murat F."/>
            <person name="Staton S.E."/>
            <person name="Cottret L."/>
            <person name="Lelandais-Briere C."/>
            <person name="Owens G.L."/>
            <person name="Carrere S."/>
            <person name="Mayjonade B."/>
            <person name="Legrand L."/>
            <person name="Gill N."/>
            <person name="Kane N.C."/>
            <person name="Bowers J.E."/>
            <person name="Hubner S."/>
            <person name="Bellec A."/>
            <person name="Berard A."/>
            <person name="Berges H."/>
            <person name="Blanchet N."/>
            <person name="Boniface M.C."/>
            <person name="Brunel D."/>
            <person name="Catrice O."/>
            <person name="Chaidir N."/>
            <person name="Claudel C."/>
            <person name="Donnadieu C."/>
            <person name="Faraut T."/>
            <person name="Fievet G."/>
            <person name="Helmstetter N."/>
            <person name="King M."/>
            <person name="Knapp S.J."/>
            <person name="Lai Z."/>
            <person name="Le Paslier M.C."/>
            <person name="Lippi Y."/>
            <person name="Lorenzon L."/>
            <person name="Mandel J.R."/>
            <person name="Marage G."/>
            <person name="Marchand G."/>
            <person name="Marquand E."/>
            <person name="Bret-Mestries E."/>
            <person name="Morien E."/>
            <person name="Nambeesan S."/>
            <person name="Nguyen T."/>
            <person name="Pegot-Espagnet P."/>
            <person name="Pouilly N."/>
            <person name="Raftis F."/>
            <person name="Sallet E."/>
            <person name="Schiex T."/>
            <person name="Thomas J."/>
            <person name="Vandecasteele C."/>
            <person name="Vares D."/>
            <person name="Vear F."/>
            <person name="Vautrin S."/>
            <person name="Crespi M."/>
            <person name="Mangin B."/>
            <person name="Burke J.M."/>
            <person name="Salse J."/>
            <person name="Munos S."/>
            <person name="Vincourt P."/>
            <person name="Rieseberg L.H."/>
            <person name="Langlade N.B."/>
        </authorList>
    </citation>
    <scope>NUCLEOTIDE SEQUENCE</scope>
    <source>
        <tissue evidence="5">Leaves</tissue>
    </source>
</reference>
<evidence type="ECO:0000313" key="6">
    <source>
        <dbReference type="Proteomes" id="UP000215914"/>
    </source>
</evidence>
<keyword evidence="5" id="KW-0326">Glycosidase</keyword>
<accession>A0A9K3N0B0</accession>
<dbReference type="Pfam" id="PF01301">
    <property type="entry name" value="Glyco_hydro_35"/>
    <property type="match status" value="1"/>
</dbReference>
<dbReference type="Proteomes" id="UP000215914">
    <property type="component" value="Unassembled WGS sequence"/>
</dbReference>
<dbReference type="EC" id="3.2.1.23" evidence="3"/>
<comment type="caution">
    <text evidence="5">The sequence shown here is derived from an EMBL/GenBank/DDBJ whole genome shotgun (WGS) entry which is preliminary data.</text>
</comment>
<dbReference type="GO" id="GO:0004565">
    <property type="term" value="F:beta-galactosidase activity"/>
    <property type="evidence" value="ECO:0007669"/>
    <property type="project" value="UniProtKB-EC"/>
</dbReference>
<dbReference type="PANTHER" id="PTHR23421">
    <property type="entry name" value="BETA-GALACTOSIDASE RELATED"/>
    <property type="match status" value="1"/>
</dbReference>
<keyword evidence="6" id="KW-1185">Reference proteome</keyword>
<evidence type="ECO:0000313" key="5">
    <source>
        <dbReference type="EMBL" id="KAF5782359.1"/>
    </source>
</evidence>
<evidence type="ECO:0000256" key="1">
    <source>
        <dbReference type="ARBA" id="ARBA00001412"/>
    </source>
</evidence>
<reference evidence="5" key="2">
    <citation type="submission" date="2020-06" db="EMBL/GenBank/DDBJ databases">
        <title>Helianthus annuus Genome sequencing and assembly Release 2.</title>
        <authorList>
            <person name="Gouzy J."/>
            <person name="Langlade N."/>
            <person name="Munos S."/>
        </authorList>
    </citation>
    <scope>NUCLEOTIDE SEQUENCE</scope>
    <source>
        <tissue evidence="5">Leaves</tissue>
    </source>
</reference>
<protein>
    <recommendedName>
        <fullName evidence="3">beta-galactosidase</fullName>
        <ecNumber evidence="3">3.2.1.23</ecNumber>
    </recommendedName>
</protein>
<dbReference type="InterPro" id="IPR031330">
    <property type="entry name" value="Gly_Hdrlase_35_cat"/>
</dbReference>